<comment type="caution">
    <text evidence="1">The sequence shown here is derived from an EMBL/GenBank/DDBJ whole genome shotgun (WGS) entry which is preliminary data.</text>
</comment>
<keyword evidence="2" id="KW-1185">Reference proteome</keyword>
<sequence>MMSPADCFSLVCRSVAEVTPKNIINGHNLPLLLLFRVVMSQRNIAFAHARMDTVALATFMTSKFESAKLPAATQLLADAFHVSVADLDASARVKSRKHVLKQPADLDSELVKAVLNPEALQWSWVARNMCLRTVVVLGSPANDAACPPNMTVADVNVLQRAVIALVDNEGELPLGCRVHRKPKPGGRAGEKIVEKLEWAWNNIHAADPEFHMVLRALQKRFLSGRSELEGNTNAAAATDPSEMTDAAFTGSTGAPAAAVSAARPPSGSRKQKKRGTKRRSAPVVPVAKSLARSLRHRTTAARVEKGLDMMVAALMDEEQNVSVVRRPFMVGEVKPFSAWPHGGVVILVQFPFLFDASRSRGGPQKWSANCCKIAVLNVGARYEVVFCPKAVGDAAAVRGDAPSESASTTNAGGGAAAGEDAGGCAAVSDAEADAEAMADAVAAAAAAVAAAVAATEIEEYNDGLGEGDSDGDGDADAGMAEAPRSPRGATAGDGSPTAASGDAEAEGQGAAAVGAGLALFPVPASQPAPSDFVRIPGPLQHRFVRALASGKVPPGPIEDEELEWRVKAQSPTASYSFSCTFTSAMELGRSQRLPCESLRSNNYFTAAYPARDPRECEAEELD</sequence>
<dbReference type="EMBL" id="CM020618">
    <property type="protein sequence ID" value="KAK1862524.1"/>
    <property type="molecule type" value="Genomic_DNA"/>
</dbReference>
<evidence type="ECO:0000313" key="2">
    <source>
        <dbReference type="Proteomes" id="UP000798662"/>
    </source>
</evidence>
<protein>
    <submittedName>
        <fullName evidence="1">Uncharacterized protein</fullName>
    </submittedName>
</protein>
<evidence type="ECO:0000313" key="1">
    <source>
        <dbReference type="EMBL" id="KAK1862524.1"/>
    </source>
</evidence>
<dbReference type="Proteomes" id="UP000798662">
    <property type="component" value="Chromosome 1"/>
</dbReference>
<gene>
    <name evidence="1" type="ORF">I4F81_005092</name>
</gene>
<proteinExistence type="predicted"/>
<name>A0ACC3BXU2_PYRYE</name>
<reference evidence="1" key="1">
    <citation type="submission" date="2019-11" db="EMBL/GenBank/DDBJ databases">
        <title>Nori genome reveals adaptations in red seaweeds to the harsh intertidal environment.</title>
        <authorList>
            <person name="Wang D."/>
            <person name="Mao Y."/>
        </authorList>
    </citation>
    <scope>NUCLEOTIDE SEQUENCE</scope>
    <source>
        <tissue evidence="1">Gametophyte</tissue>
    </source>
</reference>
<accession>A0ACC3BXU2</accession>
<organism evidence="1 2">
    <name type="scientific">Pyropia yezoensis</name>
    <name type="common">Susabi-nori</name>
    <name type="synonym">Porphyra yezoensis</name>
    <dbReference type="NCBI Taxonomy" id="2788"/>
    <lineage>
        <taxon>Eukaryota</taxon>
        <taxon>Rhodophyta</taxon>
        <taxon>Bangiophyceae</taxon>
        <taxon>Bangiales</taxon>
        <taxon>Bangiaceae</taxon>
        <taxon>Pyropia</taxon>
    </lineage>
</organism>